<sequence>MLIHFAAVLYLVGVVSSQTNCFRHEHSTTNITGLSPCTSYIINVTSVGSSGESSQAVGTTATSAPDKVSQLKVTSTSVSTISIQWRPPSNADCLVAYQVCCSLADGTQSNCTTQTRHEHAATNITGLSPCTNFIVNVTTIGSSGNSSEAVDIAVSSVPEKVAGLETTGTSVSTITIQWHTPSNTECLQGYLVCWSLVDGDDNGCATQTRHEHATRNFTGLTQCGRYSISVTVVSSSNDYSEATNTTAFSNPPLRRVSNVRALETSSTSFLVEWDLLTEDAECLVDYAVCWGTGIFRNNCSSHPLDLAPAINFTGLKNCATYSFTLTARDESGESAANTISAILPLTPDNVSSLTTQSVGPSVIATWTPPSYRPECVVQYEICWESSPGNQNCTVQESSVTTFDITELTPCSEYVVGVRALGQPDNSSRVNTTANTAPKSARNLTFSFANATSIVAEWEAPSDQSDCINYYQACLVVAGKTVCVNQTRDITTAYISDLRSCTSYAVGITVWTDGARSSVLSEQVDTTAADGVNARQGSLEVRSAADEANGTPHIQEFIDKTDSKRTILQSLVLEMCATNCYSENLYLLPVFLTPSPSNVQVPDVPNHLHVNYAETDLLNVQWRVPTVNYECVQGYIVCWRSSGDQTEGCLNTTNLEQVITGLTPCMNYSINITAVGTIGASQTAHMSARTRSQAFNDISILEVKSSDSTTLEVEWKAPTKNSECVQEYKVCWIGQETGEEGCMIQTRAITKATITGLISCVNYTVNVTAGGALKNSSIVSMPVMTNSTLIQDKPAIQNLSLSRDSESNITVTWQPLVEGMMCVRSYNVCWEQQSHPEDSQCLELPSSEDHLTISGLHSGTTYTVEVSAVLVTGKTSEIIREDIPISAPTCLSPPPHLLPKQAWGPVWPHRTPKRRPCKRFIEYPDFTHGNHYLAIYLSDTYNIEKSVNISTS</sequence>
<gene>
    <name evidence="4" type="ORF">TGEB3V08_LOCUS9889</name>
</gene>
<reference evidence="4" key="1">
    <citation type="submission" date="2020-11" db="EMBL/GenBank/DDBJ databases">
        <authorList>
            <person name="Tran Van P."/>
        </authorList>
    </citation>
    <scope>NUCLEOTIDE SEQUENCE</scope>
</reference>
<feature type="domain" description="Fibronectin type-III" evidence="3">
    <location>
        <begin position="794"/>
        <end position="888"/>
    </location>
</feature>
<dbReference type="EMBL" id="OE844991">
    <property type="protein sequence ID" value="CAD7606527.1"/>
    <property type="molecule type" value="Genomic_DNA"/>
</dbReference>
<evidence type="ECO:0000259" key="3">
    <source>
        <dbReference type="PROSITE" id="PS50853"/>
    </source>
</evidence>
<feature type="signal peptide" evidence="2">
    <location>
        <begin position="1"/>
        <end position="17"/>
    </location>
</feature>
<dbReference type="Pfam" id="PF00041">
    <property type="entry name" value="fn3"/>
    <property type="match status" value="5"/>
</dbReference>
<dbReference type="Gene3D" id="2.60.40.10">
    <property type="entry name" value="Immunoglobulins"/>
    <property type="match status" value="9"/>
</dbReference>
<dbReference type="CDD" id="cd00063">
    <property type="entry name" value="FN3"/>
    <property type="match status" value="6"/>
</dbReference>
<feature type="domain" description="Fibronectin type-III" evidence="3">
    <location>
        <begin position="67"/>
        <end position="160"/>
    </location>
</feature>
<proteinExistence type="predicted"/>
<feature type="domain" description="Fibronectin type-III" evidence="3">
    <location>
        <begin position="603"/>
        <end position="693"/>
    </location>
</feature>
<name>A0A7R9K8V6_TIMGE</name>
<accession>A0A7R9K8V6</accession>
<protein>
    <recommendedName>
        <fullName evidence="3">Fibronectin type-III domain-containing protein</fullName>
    </recommendedName>
</protein>
<feature type="domain" description="Fibronectin type-III" evidence="3">
    <location>
        <begin position="255"/>
        <end position="345"/>
    </location>
</feature>
<evidence type="ECO:0000313" key="4">
    <source>
        <dbReference type="EMBL" id="CAD7606527.1"/>
    </source>
</evidence>
<keyword evidence="2" id="KW-0732">Signal</keyword>
<feature type="domain" description="Fibronectin type-III" evidence="3">
    <location>
        <begin position="346"/>
        <end position="439"/>
    </location>
</feature>
<feature type="domain" description="Fibronectin type-III" evidence="3">
    <location>
        <begin position="696"/>
        <end position="790"/>
    </location>
</feature>
<dbReference type="InterPro" id="IPR003961">
    <property type="entry name" value="FN3_dom"/>
</dbReference>
<evidence type="ECO:0000256" key="1">
    <source>
        <dbReference type="ARBA" id="ARBA00022737"/>
    </source>
</evidence>
<dbReference type="PROSITE" id="PS50853">
    <property type="entry name" value="FN3"/>
    <property type="match status" value="6"/>
</dbReference>
<organism evidence="4">
    <name type="scientific">Timema genevievae</name>
    <name type="common">Walking stick</name>
    <dbReference type="NCBI Taxonomy" id="629358"/>
    <lineage>
        <taxon>Eukaryota</taxon>
        <taxon>Metazoa</taxon>
        <taxon>Ecdysozoa</taxon>
        <taxon>Arthropoda</taxon>
        <taxon>Hexapoda</taxon>
        <taxon>Insecta</taxon>
        <taxon>Pterygota</taxon>
        <taxon>Neoptera</taxon>
        <taxon>Polyneoptera</taxon>
        <taxon>Phasmatodea</taxon>
        <taxon>Timematodea</taxon>
        <taxon>Timematoidea</taxon>
        <taxon>Timematidae</taxon>
        <taxon>Timema</taxon>
    </lineage>
</organism>
<evidence type="ECO:0000256" key="2">
    <source>
        <dbReference type="SAM" id="SignalP"/>
    </source>
</evidence>
<keyword evidence="1" id="KW-0677">Repeat</keyword>
<dbReference type="InterPro" id="IPR050991">
    <property type="entry name" value="ECM_Regulatory_Proteins"/>
</dbReference>
<dbReference type="PANTHER" id="PTHR46708:SF2">
    <property type="entry name" value="FIBRONECTIN TYPE-III DOMAIN-CONTAINING PROTEIN"/>
    <property type="match status" value="1"/>
</dbReference>
<dbReference type="AlphaFoldDB" id="A0A7R9K8V6"/>
<dbReference type="InterPro" id="IPR013783">
    <property type="entry name" value="Ig-like_fold"/>
</dbReference>
<dbReference type="SMART" id="SM00060">
    <property type="entry name" value="FN3"/>
    <property type="match status" value="8"/>
</dbReference>
<dbReference type="SUPFAM" id="SSF49265">
    <property type="entry name" value="Fibronectin type III"/>
    <property type="match status" value="6"/>
</dbReference>
<dbReference type="PANTHER" id="PTHR46708">
    <property type="entry name" value="TENASCIN"/>
    <property type="match status" value="1"/>
</dbReference>
<feature type="chain" id="PRO_5031376726" description="Fibronectin type-III domain-containing protein" evidence="2">
    <location>
        <begin position="18"/>
        <end position="951"/>
    </location>
</feature>
<dbReference type="InterPro" id="IPR036116">
    <property type="entry name" value="FN3_sf"/>
</dbReference>